<dbReference type="RefSeq" id="WP_139080191.1">
    <property type="nucleotide sequence ID" value="NZ_VDFV01000002.1"/>
</dbReference>
<dbReference type="Gene3D" id="3.40.50.2000">
    <property type="entry name" value="Glycogen Phosphorylase B"/>
    <property type="match status" value="4"/>
</dbReference>
<dbReference type="SUPFAM" id="SSF53756">
    <property type="entry name" value="UDP-Glycosyltransferase/glycogen phosphorylase"/>
    <property type="match status" value="1"/>
</dbReference>
<dbReference type="GO" id="GO:0016740">
    <property type="term" value="F:transferase activity"/>
    <property type="evidence" value="ECO:0007669"/>
    <property type="project" value="UniProtKB-KW"/>
</dbReference>
<keyword evidence="1" id="KW-0808">Transferase</keyword>
<name>A0A5C4NJT5_9RHOB</name>
<organism evidence="1 2">
    <name type="scientific">Rubellimicrobium roseum</name>
    <dbReference type="NCBI Taxonomy" id="687525"/>
    <lineage>
        <taxon>Bacteria</taxon>
        <taxon>Pseudomonadati</taxon>
        <taxon>Pseudomonadota</taxon>
        <taxon>Alphaproteobacteria</taxon>
        <taxon>Rhodobacterales</taxon>
        <taxon>Roseobacteraceae</taxon>
        <taxon>Rubellimicrobium</taxon>
    </lineage>
</organism>
<proteinExistence type="predicted"/>
<dbReference type="CDD" id="cd03801">
    <property type="entry name" value="GT4_PimA-like"/>
    <property type="match status" value="1"/>
</dbReference>
<accession>A0A5C4NJT5</accession>
<reference evidence="1 2" key="1">
    <citation type="submission" date="2019-06" db="EMBL/GenBank/DDBJ databases">
        <authorList>
            <person name="Jiang L."/>
        </authorList>
    </citation>
    <scope>NUCLEOTIDE SEQUENCE [LARGE SCALE GENOMIC DNA]</scope>
    <source>
        <strain evidence="1 2">YIM 48858</strain>
    </source>
</reference>
<dbReference type="Proteomes" id="UP000305709">
    <property type="component" value="Unassembled WGS sequence"/>
</dbReference>
<dbReference type="PANTHER" id="PTHR12526">
    <property type="entry name" value="GLYCOSYLTRANSFERASE"/>
    <property type="match status" value="1"/>
</dbReference>
<dbReference type="Pfam" id="PF13692">
    <property type="entry name" value="Glyco_trans_1_4"/>
    <property type="match status" value="1"/>
</dbReference>
<evidence type="ECO:0000313" key="2">
    <source>
        <dbReference type="Proteomes" id="UP000305709"/>
    </source>
</evidence>
<comment type="caution">
    <text evidence="1">The sequence shown here is derived from an EMBL/GenBank/DDBJ whole genome shotgun (WGS) entry which is preliminary data.</text>
</comment>
<keyword evidence="2" id="KW-1185">Reference proteome</keyword>
<gene>
    <name evidence="1" type="ORF">FHG71_03310</name>
</gene>
<evidence type="ECO:0000313" key="1">
    <source>
        <dbReference type="EMBL" id="TNC74230.1"/>
    </source>
</evidence>
<dbReference type="EMBL" id="VDFV01000002">
    <property type="protein sequence ID" value="TNC74230.1"/>
    <property type="molecule type" value="Genomic_DNA"/>
</dbReference>
<sequence>MDHPVPAIFFHPDMVEGAGKDLVGRRSAGTGFLNAWLAHSGAPEIRVVTDTPEHGQVLAQLLRDRGETRPLRATPLLGGGDFGDAGCVFFPAPSFQAAAWRRQRLGPERLSLVGLTHTVSTRRIIESLHALMSEPVEEWDAIICTSRAVRSVLARQFAAEAAYFRQRFGATRVPQPQLPVIPLGVDAAAFASRPGAREGFRAAQDAPPEAVVVMTMGRLSVVEKANPVPLMLALEEIARTFDRPLHLWLTGWASRPEEEALHREAAQLAPSVTVRLLDGRDPQVRRDAWAGADLFTLPSDSIQETFGLVPVEAMAAGLPVVMPDWDGFRDTVRHGETGFLVPTRMAPPGLGGQLARRFSDGTDAYLHHLTLVQAHVQIDVPAYARALGTLIRDPGLRARMGEAGRRHVAAHLDWSRIVPLYLDLARDLAERRRGATPTTPALAPGLPNPLEIDPFELYADYPSAALDGATPIHPGPQGGPGFLDINDRLSGRALYRRRVATPEMSLRVLRAVTKRPGLTVLDLARHLGLDPVTVASTVLVLAKADALRLPEPPLRRS</sequence>
<dbReference type="OrthoDB" id="9790710at2"/>
<dbReference type="AlphaFoldDB" id="A0A5C4NJT5"/>
<protein>
    <submittedName>
        <fullName evidence="1">Glycosyltransferase family 4 protein</fullName>
    </submittedName>
</protein>